<dbReference type="GO" id="GO:0000166">
    <property type="term" value="F:nucleotide binding"/>
    <property type="evidence" value="ECO:0007669"/>
    <property type="project" value="InterPro"/>
</dbReference>
<dbReference type="SUPFAM" id="SSF55186">
    <property type="entry name" value="ThrRS/AlaRS common domain"/>
    <property type="match status" value="1"/>
</dbReference>
<reference evidence="1 2" key="1">
    <citation type="submission" date="2018-07" db="EMBL/GenBank/DDBJ databases">
        <authorList>
            <person name="Quirk P.G."/>
            <person name="Krulwich T.A."/>
        </authorList>
    </citation>
    <scope>NUCLEOTIDE SEQUENCE [LARGE SCALE GENOMIC DNA]</scope>
    <source>
        <strain evidence="1 2">CC-BB4</strain>
    </source>
</reference>
<dbReference type="InterPro" id="IPR051335">
    <property type="entry name" value="Alanyl-tRNA_Editing_Enzymes"/>
</dbReference>
<protein>
    <recommendedName>
        <fullName evidence="3">Alanyl-tRNA editing protein</fullName>
    </recommendedName>
</protein>
<evidence type="ECO:0000313" key="2">
    <source>
        <dbReference type="Proteomes" id="UP000254889"/>
    </source>
</evidence>
<dbReference type="InterPro" id="IPR018163">
    <property type="entry name" value="Thr/Ala-tRNA-synth_IIc_edit"/>
</dbReference>
<evidence type="ECO:0000313" key="1">
    <source>
        <dbReference type="EMBL" id="AXK79659.1"/>
    </source>
</evidence>
<sequence>MFLFDNAISMPARIVGMIEADVPIVHLDRTIFHPTTGSQRADRGCIGSAQVLAVAFDGGEISHYVNSSNGLEVGAEITLQLDQDWRHLQSAYHSAGHLIASAMRQIDQRCTVLFGQHYPDQAALTLHSANQIKEGHIKELNDLLQHFIEQNLIVDIGLESGTRYVRFGGLEAIPCNGTHVDTTGELEKIDVIRHEYDGERLRLYYVTYNRT</sequence>
<dbReference type="SUPFAM" id="SSF50447">
    <property type="entry name" value="Translation proteins"/>
    <property type="match status" value="1"/>
</dbReference>
<dbReference type="AlphaFoldDB" id="A0A345ZRW2"/>
<name>A0A345ZRW2_9HYPH</name>
<dbReference type="KEGG" id="ptaw:DW352_03475"/>
<gene>
    <name evidence="1" type="ORF">DW352_03475</name>
</gene>
<dbReference type="Gene3D" id="2.40.30.130">
    <property type="match status" value="1"/>
</dbReference>
<accession>A0A345ZRW2</accession>
<dbReference type="InterPro" id="IPR009000">
    <property type="entry name" value="Transl_B-barrel_sf"/>
</dbReference>
<dbReference type="EMBL" id="CP031417">
    <property type="protein sequence ID" value="AXK79659.1"/>
    <property type="molecule type" value="Genomic_DNA"/>
</dbReference>
<dbReference type="PANTHER" id="PTHR43462:SF2">
    <property type="entry name" value="THREONYL AND ALANYL TRNA SYNTHETASE SECOND ADDITIONAL DOMAIN-CONTAINING PROTEIN"/>
    <property type="match status" value="1"/>
</dbReference>
<evidence type="ECO:0008006" key="3">
    <source>
        <dbReference type="Google" id="ProtNLM"/>
    </source>
</evidence>
<dbReference type="Proteomes" id="UP000254889">
    <property type="component" value="Chromosome"/>
</dbReference>
<proteinExistence type="predicted"/>
<dbReference type="OrthoDB" id="9812949at2"/>
<organism evidence="1 2">
    <name type="scientific">Pseudolabrys taiwanensis</name>
    <dbReference type="NCBI Taxonomy" id="331696"/>
    <lineage>
        <taxon>Bacteria</taxon>
        <taxon>Pseudomonadati</taxon>
        <taxon>Pseudomonadota</taxon>
        <taxon>Alphaproteobacteria</taxon>
        <taxon>Hyphomicrobiales</taxon>
        <taxon>Xanthobacteraceae</taxon>
        <taxon>Pseudolabrys</taxon>
    </lineage>
</organism>
<keyword evidence="2" id="KW-1185">Reference proteome</keyword>
<dbReference type="Gene3D" id="3.30.980.10">
    <property type="entry name" value="Threonyl-trna Synthetase, Chain A, domain 2"/>
    <property type="match status" value="1"/>
</dbReference>
<dbReference type="PANTHER" id="PTHR43462">
    <property type="entry name" value="ALANYL-TRNA EDITING PROTEIN"/>
    <property type="match status" value="1"/>
</dbReference>
<dbReference type="RefSeq" id="WP_115688569.1">
    <property type="nucleotide sequence ID" value="NZ_CP031417.1"/>
</dbReference>